<name>A0A1Q8ESV0_9PSED</name>
<dbReference type="InterPro" id="IPR036291">
    <property type="entry name" value="NAD(P)-bd_dom_sf"/>
</dbReference>
<dbReference type="Pfam" id="PF16363">
    <property type="entry name" value="GDP_Man_Dehyd"/>
    <property type="match status" value="1"/>
</dbReference>
<dbReference type="SUPFAM" id="SSF51735">
    <property type="entry name" value="NAD(P)-binding Rossmann-fold domains"/>
    <property type="match status" value="1"/>
</dbReference>
<dbReference type="EMBL" id="MSCT01000008">
    <property type="protein sequence ID" value="OLF54856.1"/>
    <property type="molecule type" value="Genomic_DNA"/>
</dbReference>
<dbReference type="RefSeq" id="WP_075118539.1">
    <property type="nucleotide sequence ID" value="NZ_MSCT01000008.1"/>
</dbReference>
<dbReference type="Proteomes" id="UP000185578">
    <property type="component" value="Unassembled WGS sequence"/>
</dbReference>
<proteinExistence type="predicted"/>
<evidence type="ECO:0000313" key="3">
    <source>
        <dbReference type="Proteomes" id="UP000185578"/>
    </source>
</evidence>
<dbReference type="Gene3D" id="3.90.25.10">
    <property type="entry name" value="UDP-galactose 4-epimerase, domain 1"/>
    <property type="match status" value="1"/>
</dbReference>
<reference evidence="2 3" key="1">
    <citation type="submission" date="2016-12" db="EMBL/GenBank/DDBJ databases">
        <authorList>
            <person name="Song W.-J."/>
            <person name="Kurnit D.M."/>
        </authorList>
    </citation>
    <scope>NUCLEOTIDE SEQUENCE [LARGE SCALE GENOMIC DNA]</scope>
    <source>
        <strain evidence="2 3">PCL1601</strain>
    </source>
</reference>
<dbReference type="CDD" id="cd05252">
    <property type="entry name" value="CDP_GD_SDR_e"/>
    <property type="match status" value="1"/>
</dbReference>
<organism evidence="2 3">
    <name type="scientific">Pseudomonas chlororaphis</name>
    <dbReference type="NCBI Taxonomy" id="587753"/>
    <lineage>
        <taxon>Bacteria</taxon>
        <taxon>Pseudomonadati</taxon>
        <taxon>Pseudomonadota</taxon>
        <taxon>Gammaproteobacteria</taxon>
        <taxon>Pseudomonadales</taxon>
        <taxon>Pseudomonadaceae</taxon>
        <taxon>Pseudomonas</taxon>
    </lineage>
</organism>
<comment type="caution">
    <text evidence="2">The sequence shown here is derived from an EMBL/GenBank/DDBJ whole genome shotgun (WGS) entry which is preliminary data.</text>
</comment>
<dbReference type="Gene3D" id="3.40.50.720">
    <property type="entry name" value="NAD(P)-binding Rossmann-like Domain"/>
    <property type="match status" value="1"/>
</dbReference>
<dbReference type="InterPro" id="IPR050177">
    <property type="entry name" value="Lipid_A_modif_metabolic_enz"/>
</dbReference>
<evidence type="ECO:0000313" key="2">
    <source>
        <dbReference type="EMBL" id="OLF54856.1"/>
    </source>
</evidence>
<dbReference type="PANTHER" id="PTHR43245">
    <property type="entry name" value="BIFUNCTIONAL POLYMYXIN RESISTANCE PROTEIN ARNA"/>
    <property type="match status" value="1"/>
</dbReference>
<dbReference type="AlphaFoldDB" id="A0A1Q8ESV0"/>
<sequence>METLELNGFWSGKKVFLTGHTGFKGGWLALWLRELGADVRGFALPAATQPALWQVAGLERLIDGDLADIRDLEALTRSLQDFQPEVVFHLAAQPLVREAYRTPVDTYATNVMGTVNLLEALRRCPGVRSVVVITTDKCYENREWVLPYREYDALGGFDPYSNSKACVELLCASYRDSFLRAGGTALATARAGNVIGGGDWSPERLVPDIFHAWQQGEEVVLRYPEATRPWQHALEPLLGYLMLAKALFENPEQYAGAWNFGPDSDNVATVQAIVSQLAERWPGPARWSVDPQAQPHEAGLLALDSSKAREELGWTPRWSLATTLERTLAWHLAWQQGTDMHTFTRKQIADYQGDTHE</sequence>
<accession>A0A1Q8ESV0</accession>
<dbReference type="PANTHER" id="PTHR43245:SF10">
    <property type="entry name" value="SUGAR DEHYDRATASE_EPIMERASE YFNG-RELATED"/>
    <property type="match status" value="1"/>
</dbReference>
<feature type="domain" description="NAD(P)-binding" evidence="1">
    <location>
        <begin position="17"/>
        <end position="326"/>
    </location>
</feature>
<protein>
    <submittedName>
        <fullName evidence="2">CDP-glucose 4,6-dehydratase</fullName>
    </submittedName>
</protein>
<dbReference type="NCBIfam" id="TIGR02622">
    <property type="entry name" value="CDP_4_6_dhtase"/>
    <property type="match status" value="1"/>
</dbReference>
<dbReference type="InterPro" id="IPR013445">
    <property type="entry name" value="CDP_4_6_deHydtase"/>
</dbReference>
<gene>
    <name evidence="2" type="ORF">BTN82_07575</name>
</gene>
<evidence type="ECO:0000259" key="1">
    <source>
        <dbReference type="Pfam" id="PF16363"/>
    </source>
</evidence>
<dbReference type="InterPro" id="IPR016040">
    <property type="entry name" value="NAD(P)-bd_dom"/>
</dbReference>